<accession>A0A414RXX6</accession>
<dbReference type="EMBL" id="QRHW01000062">
    <property type="protein sequence ID" value="RHG02667.1"/>
    <property type="molecule type" value="Genomic_DNA"/>
</dbReference>
<comment type="caution">
    <text evidence="2">The sequence shown here is derived from an EMBL/GenBank/DDBJ whole genome shotgun (WGS) entry which is preliminary data.</text>
</comment>
<organism evidence="2 3">
    <name type="scientific">Dorea longicatena</name>
    <dbReference type="NCBI Taxonomy" id="88431"/>
    <lineage>
        <taxon>Bacteria</taxon>
        <taxon>Bacillati</taxon>
        <taxon>Bacillota</taxon>
        <taxon>Clostridia</taxon>
        <taxon>Lachnospirales</taxon>
        <taxon>Lachnospiraceae</taxon>
        <taxon>Dorea</taxon>
    </lineage>
</organism>
<sequence>YGVDVTGFNLEYIAQRNEYGKKDPQELRNFLNDIRQASYTIRNHVERNFGAKEQEFTTDEFAIADPIKTPESKTEKPSGKEKKTKTQPER</sequence>
<dbReference type="AlphaFoldDB" id="A0A414RXX6"/>
<feature type="region of interest" description="Disordered" evidence="1">
    <location>
        <begin position="52"/>
        <end position="90"/>
    </location>
</feature>
<evidence type="ECO:0000313" key="3">
    <source>
        <dbReference type="Proteomes" id="UP000284112"/>
    </source>
</evidence>
<proteinExistence type="predicted"/>
<feature type="non-terminal residue" evidence="2">
    <location>
        <position position="1"/>
    </location>
</feature>
<protein>
    <submittedName>
        <fullName evidence="2">Uncharacterized protein</fullName>
    </submittedName>
</protein>
<feature type="compositionally biased region" description="Basic and acidic residues" evidence="1">
    <location>
        <begin position="68"/>
        <end position="90"/>
    </location>
</feature>
<name>A0A414RXX6_9FIRM</name>
<reference evidence="2 3" key="1">
    <citation type="submission" date="2018-08" db="EMBL/GenBank/DDBJ databases">
        <title>A genome reference for cultivated species of the human gut microbiota.</title>
        <authorList>
            <person name="Zou Y."/>
            <person name="Xue W."/>
            <person name="Luo G."/>
        </authorList>
    </citation>
    <scope>NUCLEOTIDE SEQUENCE [LARGE SCALE GENOMIC DNA]</scope>
    <source>
        <strain evidence="2 3">AM23-13</strain>
    </source>
</reference>
<dbReference type="Proteomes" id="UP000284112">
    <property type="component" value="Unassembled WGS sequence"/>
</dbReference>
<gene>
    <name evidence="2" type="ORF">DW641_15490</name>
</gene>
<evidence type="ECO:0000313" key="2">
    <source>
        <dbReference type="EMBL" id="RHG02667.1"/>
    </source>
</evidence>
<evidence type="ECO:0000256" key="1">
    <source>
        <dbReference type="SAM" id="MobiDB-lite"/>
    </source>
</evidence>